<evidence type="ECO:0000313" key="3">
    <source>
        <dbReference type="Proteomes" id="UP001193389"/>
    </source>
</evidence>
<proteinExistence type="predicted"/>
<dbReference type="Pfam" id="PF00882">
    <property type="entry name" value="Zn_dep_PLPC"/>
    <property type="match status" value="1"/>
</dbReference>
<dbReference type="AlphaFoldDB" id="A0A5K7S3Z7"/>
<dbReference type="Proteomes" id="UP001193389">
    <property type="component" value="Chromosome"/>
</dbReference>
<gene>
    <name evidence="2" type="ORF">AQPE_0435</name>
</gene>
<feature type="domain" description="Phospholipase C/D" evidence="1">
    <location>
        <begin position="6"/>
        <end position="190"/>
    </location>
</feature>
<protein>
    <recommendedName>
        <fullName evidence="1">Phospholipase C/D domain-containing protein</fullName>
    </recommendedName>
</protein>
<evidence type="ECO:0000313" key="2">
    <source>
        <dbReference type="EMBL" id="BBE16298.1"/>
    </source>
</evidence>
<dbReference type="KEGG" id="anf:AQPE_0435"/>
<dbReference type="RefSeq" id="WP_318349383.1">
    <property type="nucleotide sequence ID" value="NZ_AP018694.1"/>
</dbReference>
<dbReference type="InterPro" id="IPR029002">
    <property type="entry name" value="PLPC/GPLD1"/>
</dbReference>
<sequence>MASGLTHILLTKKLQDNLPETRLKNIFAAGSDFLLVGAVGPDLPYASVADHYFFSDESELADKFHYKKTNQIPLRALQELKSRNGNMEEMAHFYMFSFFMGYISHVVADGIIHPFVRDKVGNYAENKAEHRCLEMQLDVLFMEDFTKETGYTLELNYTNLHDELSNIKDYKESAVIVTLFSELIEQVYHERHSSKTILEWINGLHRLFEVAEGEHPKFYRVLEANTFFFKNRADINRDRAILLGKPKDRDSNFLNVDQISFFDHCVPRYFQTFIPLAQKAYAYVYEDGPELTEEDIPSINLDTGRLLAHDDLNVTPRFWQNN</sequence>
<keyword evidence="3" id="KW-1185">Reference proteome</keyword>
<organism evidence="2 3">
    <name type="scientific">Aquipluma nitroreducens</name>
    <dbReference type="NCBI Taxonomy" id="2010828"/>
    <lineage>
        <taxon>Bacteria</taxon>
        <taxon>Pseudomonadati</taxon>
        <taxon>Bacteroidota</taxon>
        <taxon>Bacteroidia</taxon>
        <taxon>Marinilabiliales</taxon>
        <taxon>Prolixibacteraceae</taxon>
        <taxon>Aquipluma</taxon>
    </lineage>
</organism>
<name>A0A5K7S3Z7_9BACT</name>
<evidence type="ECO:0000259" key="1">
    <source>
        <dbReference type="Pfam" id="PF00882"/>
    </source>
</evidence>
<reference evidence="2" key="1">
    <citation type="journal article" date="2020" name="Int. J. Syst. Evol. Microbiol.">
        <title>Aquipluma nitroreducens gen. nov. sp. nov., a novel facultatively anaerobic bacterium isolated from a freshwater lake.</title>
        <authorList>
            <person name="Watanabe M."/>
            <person name="Kojima H."/>
            <person name="Fukui M."/>
        </authorList>
    </citation>
    <scope>NUCLEOTIDE SEQUENCE</scope>
    <source>
        <strain evidence="2">MeG22</strain>
    </source>
</reference>
<dbReference type="EMBL" id="AP018694">
    <property type="protein sequence ID" value="BBE16298.1"/>
    <property type="molecule type" value="Genomic_DNA"/>
</dbReference>
<accession>A0A5K7S3Z7</accession>